<evidence type="ECO:0000256" key="6">
    <source>
        <dbReference type="ARBA" id="ARBA00022676"/>
    </source>
</evidence>
<sequence length="346" mass="36450">MSIETEIQRIIDEKTKPPGSLGMLESLAFRIARIQNSLTPRLSRPRIVIFAGDHGVCAEGVSPYPSEVTAQMVKNFLAGGAAVNAFCRTSGIELEIVDAGVNADLTALAGLVHAKIKPGTENFTMAEAMSPRDLEDALAEGARAAVRAAKAGCNCIGFGEMGIGNTTSAAALMSAYTGYPVERCTGRGTGLDDRGLARKIEVIERGLAYHRDHLSDAKSILARMGGLEIAMIAGGILEARRRSMVILIDGFIASAAYLAASRIRSEVADNVIFCHLSDEQGHRLLLDHLDAKPLLNLSMRLGEGSGAAVAYPLLVNALAFFNEMASFSSAGVSGVDGAEDNEGEGQ</sequence>
<evidence type="ECO:0000256" key="8">
    <source>
        <dbReference type="ARBA" id="ARBA00030686"/>
    </source>
</evidence>
<evidence type="ECO:0000313" key="12">
    <source>
        <dbReference type="Proteomes" id="UP000018680"/>
    </source>
</evidence>
<evidence type="ECO:0000256" key="5">
    <source>
        <dbReference type="ARBA" id="ARBA00022573"/>
    </source>
</evidence>
<evidence type="ECO:0000256" key="4">
    <source>
        <dbReference type="ARBA" id="ARBA00015486"/>
    </source>
</evidence>
<comment type="catalytic activity">
    <reaction evidence="9 10">
        <text>5,6-dimethylbenzimidazole + nicotinate beta-D-ribonucleotide = alpha-ribazole 5'-phosphate + nicotinate + H(+)</text>
        <dbReference type="Rhea" id="RHEA:11196"/>
        <dbReference type="ChEBI" id="CHEBI:15378"/>
        <dbReference type="ChEBI" id="CHEBI:15890"/>
        <dbReference type="ChEBI" id="CHEBI:32544"/>
        <dbReference type="ChEBI" id="CHEBI:57502"/>
        <dbReference type="ChEBI" id="CHEBI:57918"/>
        <dbReference type="EC" id="2.4.2.21"/>
    </reaction>
</comment>
<dbReference type="UniPathway" id="UPA00061">
    <property type="reaction ID" value="UER00516"/>
</dbReference>
<evidence type="ECO:0000256" key="3">
    <source>
        <dbReference type="ARBA" id="ARBA00011991"/>
    </source>
</evidence>
<dbReference type="eggNOG" id="COG2038">
    <property type="taxonomic scope" value="Bacteria"/>
</dbReference>
<comment type="pathway">
    <text evidence="1 10">Nucleoside biosynthesis; alpha-ribazole biosynthesis; alpha-ribazole from 5,6-dimethylbenzimidazole: step 1/2.</text>
</comment>
<dbReference type="Gene3D" id="3.40.50.10210">
    <property type="match status" value="1"/>
</dbReference>
<keyword evidence="5 10" id="KW-0169">Cobalamin biosynthesis</keyword>
<proteinExistence type="inferred from homology"/>
<dbReference type="PATRIC" id="fig|1307761.3.peg.2047"/>
<organism evidence="11 12">
    <name type="scientific">Salinispira pacifica</name>
    <dbReference type="NCBI Taxonomy" id="1307761"/>
    <lineage>
        <taxon>Bacteria</taxon>
        <taxon>Pseudomonadati</taxon>
        <taxon>Spirochaetota</taxon>
        <taxon>Spirochaetia</taxon>
        <taxon>Spirochaetales</taxon>
        <taxon>Spirochaetaceae</taxon>
        <taxon>Salinispira</taxon>
    </lineage>
</organism>
<evidence type="ECO:0000256" key="10">
    <source>
        <dbReference type="HAMAP-Rule" id="MF_00230"/>
    </source>
</evidence>
<dbReference type="SUPFAM" id="SSF52733">
    <property type="entry name" value="Nicotinate mononucleotide:5,6-dimethylbenzimidazole phosphoribosyltransferase (CobT)"/>
    <property type="match status" value="1"/>
</dbReference>
<dbReference type="InterPro" id="IPR036087">
    <property type="entry name" value="Nict_dMeBzImd_PRibTrfase_sf"/>
</dbReference>
<dbReference type="EC" id="2.4.2.21" evidence="3 10"/>
<dbReference type="HAMAP" id="MF_00230">
    <property type="entry name" value="CobT"/>
    <property type="match status" value="1"/>
</dbReference>
<dbReference type="Proteomes" id="UP000018680">
    <property type="component" value="Chromosome"/>
</dbReference>
<keyword evidence="12" id="KW-1185">Reference proteome</keyword>
<dbReference type="PANTHER" id="PTHR43463:SF1">
    <property type="entry name" value="NICOTINATE-NUCLEOTIDE--DIMETHYLBENZIMIDAZOLE PHOSPHORIBOSYLTRANSFERASE"/>
    <property type="match status" value="1"/>
</dbReference>
<dbReference type="FunFam" id="3.40.50.10210:FF:000001">
    <property type="entry name" value="Nicotinate-nucleotide--dimethylbenzimidazole phosphoribosyltransferase"/>
    <property type="match status" value="1"/>
</dbReference>
<keyword evidence="7 10" id="KW-0808">Transferase</keyword>
<protein>
    <recommendedName>
        <fullName evidence="4 10">Nicotinate-nucleotide--dimethylbenzimidazole phosphoribosyltransferase</fullName>
        <shortName evidence="10">NN:DBI PRT</shortName>
        <ecNumber evidence="3 10">2.4.2.21</ecNumber>
    </recommendedName>
    <alternativeName>
        <fullName evidence="8 10">N(1)-alpha-phosphoribosyltransferase</fullName>
    </alternativeName>
</protein>
<dbReference type="CDD" id="cd02439">
    <property type="entry name" value="DMB-PRT_CobT"/>
    <property type="match status" value="1"/>
</dbReference>
<gene>
    <name evidence="10" type="primary">cobT</name>
    <name evidence="11" type="ORF">L21SP2_2055</name>
</gene>
<dbReference type="AlphaFoldDB" id="V5WIN2"/>
<evidence type="ECO:0000313" key="11">
    <source>
        <dbReference type="EMBL" id="AHC15424.1"/>
    </source>
</evidence>
<dbReference type="InterPro" id="IPR003200">
    <property type="entry name" value="Nict_dMeBzImd_PRibTrfase"/>
</dbReference>
<dbReference type="KEGG" id="slr:L21SP2_2055"/>
<dbReference type="EMBL" id="CP006939">
    <property type="protein sequence ID" value="AHC15424.1"/>
    <property type="molecule type" value="Genomic_DNA"/>
</dbReference>
<dbReference type="InterPro" id="IPR023195">
    <property type="entry name" value="Nict_dMeBzImd_PRibTrfase_N"/>
</dbReference>
<dbReference type="Pfam" id="PF02277">
    <property type="entry name" value="DBI_PRT"/>
    <property type="match status" value="1"/>
</dbReference>
<dbReference type="OrthoDB" id="9781491at2"/>
<reference evidence="11 12" key="1">
    <citation type="journal article" date="2015" name="Stand. Genomic Sci.">
        <title>Complete genome sequence and description of Salinispira pacifica gen. nov., sp. nov., a novel spirochaete isolated form a hypersaline microbial mat.</title>
        <authorList>
            <person name="Ben Hania W."/>
            <person name="Joseph M."/>
            <person name="Schumann P."/>
            <person name="Bunk B."/>
            <person name="Fiebig A."/>
            <person name="Sproer C."/>
            <person name="Klenk H.P."/>
            <person name="Fardeau M.L."/>
            <person name="Spring S."/>
        </authorList>
    </citation>
    <scope>NUCLEOTIDE SEQUENCE [LARGE SCALE GENOMIC DNA]</scope>
    <source>
        <strain evidence="11 12">L21-RPul-D2</strain>
    </source>
</reference>
<dbReference type="GO" id="GO:0008939">
    <property type="term" value="F:nicotinate-nucleotide-dimethylbenzimidazole phosphoribosyltransferase activity"/>
    <property type="evidence" value="ECO:0007669"/>
    <property type="project" value="UniProtKB-UniRule"/>
</dbReference>
<name>V5WIN2_9SPIO</name>
<dbReference type="Gene3D" id="1.10.1610.10">
    <property type="match status" value="1"/>
</dbReference>
<dbReference type="RefSeq" id="WP_024268339.1">
    <property type="nucleotide sequence ID" value="NC_023035.1"/>
</dbReference>
<evidence type="ECO:0000256" key="2">
    <source>
        <dbReference type="ARBA" id="ARBA00007110"/>
    </source>
</evidence>
<feature type="active site" description="Proton acceptor" evidence="10">
    <location>
        <position position="303"/>
    </location>
</feature>
<dbReference type="InterPro" id="IPR017846">
    <property type="entry name" value="Nict_dMeBzImd_PRibTrfase_bact"/>
</dbReference>
<dbReference type="GO" id="GO:0009236">
    <property type="term" value="P:cobalamin biosynthetic process"/>
    <property type="evidence" value="ECO:0007669"/>
    <property type="project" value="UniProtKB-UniRule"/>
</dbReference>
<comment type="similarity">
    <text evidence="2 10">Belongs to the CobT family.</text>
</comment>
<dbReference type="STRING" id="1307761.L21SP2_2055"/>
<dbReference type="PANTHER" id="PTHR43463">
    <property type="entry name" value="NICOTINATE-NUCLEOTIDE--DIMETHYLBENZIMIDAZOLE PHOSPHORIBOSYLTRANSFERASE"/>
    <property type="match status" value="1"/>
</dbReference>
<keyword evidence="6 10" id="KW-0328">Glycosyltransferase</keyword>
<evidence type="ECO:0000256" key="7">
    <source>
        <dbReference type="ARBA" id="ARBA00022679"/>
    </source>
</evidence>
<dbReference type="HOGENOM" id="CLU_002982_0_0_12"/>
<evidence type="ECO:0000256" key="1">
    <source>
        <dbReference type="ARBA" id="ARBA00005049"/>
    </source>
</evidence>
<dbReference type="NCBIfam" id="NF000996">
    <property type="entry name" value="PRK00105.1"/>
    <property type="match status" value="1"/>
</dbReference>
<dbReference type="NCBIfam" id="TIGR03160">
    <property type="entry name" value="cobT_DBIPRT"/>
    <property type="match status" value="1"/>
</dbReference>
<evidence type="ECO:0000256" key="9">
    <source>
        <dbReference type="ARBA" id="ARBA00047340"/>
    </source>
</evidence>
<accession>V5WIN2</accession>
<comment type="function">
    <text evidence="10">Catalyzes the synthesis of alpha-ribazole-5'-phosphate from nicotinate mononucleotide (NAMN) and 5,6-dimethylbenzimidazole (DMB).</text>
</comment>